<feature type="transmembrane region" description="Helical" evidence="2">
    <location>
        <begin position="104"/>
        <end position="123"/>
    </location>
</feature>
<protein>
    <submittedName>
        <fullName evidence="4">SpoIIE family protein phosphatase</fullName>
    </submittedName>
</protein>
<dbReference type="SUPFAM" id="SSF81606">
    <property type="entry name" value="PP2C-like"/>
    <property type="match status" value="1"/>
</dbReference>
<dbReference type="PANTHER" id="PTHR43156:SF2">
    <property type="entry name" value="STAGE II SPORULATION PROTEIN E"/>
    <property type="match status" value="1"/>
</dbReference>
<keyword evidence="5" id="KW-1185">Reference proteome</keyword>
<name>A0A939BDU3_9FIRM</name>
<feature type="transmembrane region" description="Helical" evidence="2">
    <location>
        <begin position="129"/>
        <end position="152"/>
    </location>
</feature>
<feature type="transmembrane region" description="Helical" evidence="2">
    <location>
        <begin position="76"/>
        <end position="92"/>
    </location>
</feature>
<dbReference type="AlphaFoldDB" id="A0A939BDU3"/>
<dbReference type="Proteomes" id="UP000774750">
    <property type="component" value="Unassembled WGS sequence"/>
</dbReference>
<keyword evidence="2" id="KW-0472">Membrane</keyword>
<evidence type="ECO:0000313" key="5">
    <source>
        <dbReference type="Proteomes" id="UP000774750"/>
    </source>
</evidence>
<feature type="transmembrane region" description="Helical" evidence="2">
    <location>
        <begin position="45"/>
        <end position="70"/>
    </location>
</feature>
<keyword evidence="2" id="KW-1133">Transmembrane helix</keyword>
<dbReference type="InterPro" id="IPR036457">
    <property type="entry name" value="PPM-type-like_dom_sf"/>
</dbReference>
<evidence type="ECO:0000256" key="1">
    <source>
        <dbReference type="ARBA" id="ARBA00022801"/>
    </source>
</evidence>
<comment type="caution">
    <text evidence="4">The sequence shown here is derived from an EMBL/GenBank/DDBJ whole genome shotgun (WGS) entry which is preliminary data.</text>
</comment>
<keyword evidence="1" id="KW-0378">Hydrolase</keyword>
<feature type="transmembrane region" description="Helical" evidence="2">
    <location>
        <begin position="173"/>
        <end position="203"/>
    </location>
</feature>
<feature type="transmembrane region" description="Helical" evidence="2">
    <location>
        <begin position="278"/>
        <end position="295"/>
    </location>
</feature>
<dbReference type="Gene3D" id="3.60.40.10">
    <property type="entry name" value="PPM-type phosphatase domain"/>
    <property type="match status" value="1"/>
</dbReference>
<reference evidence="4" key="2">
    <citation type="journal article" date="2021" name="Sci. Rep.">
        <title>The distribution of antibiotic resistance genes in chicken gut microbiota commensals.</title>
        <authorList>
            <person name="Juricova H."/>
            <person name="Matiasovicova J."/>
            <person name="Kubasova T."/>
            <person name="Cejkova D."/>
            <person name="Rychlik I."/>
        </authorList>
    </citation>
    <scope>NUCLEOTIDE SEQUENCE</scope>
    <source>
        <strain evidence="4">An559</strain>
    </source>
</reference>
<feature type="transmembrane region" description="Helical" evidence="2">
    <location>
        <begin position="17"/>
        <end position="38"/>
    </location>
</feature>
<gene>
    <name evidence="4" type="ORF">H6A12_05540</name>
</gene>
<dbReference type="Pfam" id="PF19732">
    <property type="entry name" value="SpoIIE_N"/>
    <property type="match status" value="1"/>
</dbReference>
<feature type="transmembrane region" description="Helical" evidence="2">
    <location>
        <begin position="255"/>
        <end position="272"/>
    </location>
</feature>
<dbReference type="InterPro" id="IPR001932">
    <property type="entry name" value="PPM-type_phosphatase-like_dom"/>
</dbReference>
<reference evidence="4" key="1">
    <citation type="submission" date="2020-08" db="EMBL/GenBank/DDBJ databases">
        <authorList>
            <person name="Cejkova D."/>
            <person name="Kubasova T."/>
            <person name="Jahodarova E."/>
            <person name="Rychlik I."/>
        </authorList>
    </citation>
    <scope>NUCLEOTIDE SEQUENCE</scope>
    <source>
        <strain evidence="4">An559</strain>
    </source>
</reference>
<evidence type="ECO:0000259" key="3">
    <source>
        <dbReference type="SMART" id="SM00331"/>
    </source>
</evidence>
<evidence type="ECO:0000256" key="2">
    <source>
        <dbReference type="SAM" id="Phobius"/>
    </source>
</evidence>
<evidence type="ECO:0000313" key="4">
    <source>
        <dbReference type="EMBL" id="MBM6920620.1"/>
    </source>
</evidence>
<feature type="transmembrane region" description="Helical" evidence="2">
    <location>
        <begin position="215"/>
        <end position="248"/>
    </location>
</feature>
<dbReference type="SMART" id="SM00331">
    <property type="entry name" value="PP2C_SIG"/>
    <property type="match status" value="1"/>
</dbReference>
<dbReference type="Pfam" id="PF07228">
    <property type="entry name" value="SpoIIE"/>
    <property type="match status" value="1"/>
</dbReference>
<dbReference type="GO" id="GO:0016791">
    <property type="term" value="F:phosphatase activity"/>
    <property type="evidence" value="ECO:0007669"/>
    <property type="project" value="TreeGrafter"/>
</dbReference>
<proteinExistence type="predicted"/>
<dbReference type="InterPro" id="IPR045768">
    <property type="entry name" value="SpoIIE_N"/>
</dbReference>
<dbReference type="PANTHER" id="PTHR43156">
    <property type="entry name" value="STAGE II SPORULATION PROTEIN E-RELATED"/>
    <property type="match status" value="1"/>
</dbReference>
<dbReference type="InterPro" id="IPR052016">
    <property type="entry name" value="Bact_Sigma-Reg"/>
</dbReference>
<dbReference type="EMBL" id="JACJKY010000006">
    <property type="protein sequence ID" value="MBM6920620.1"/>
    <property type="molecule type" value="Genomic_DNA"/>
</dbReference>
<dbReference type="RefSeq" id="WP_204445671.1">
    <property type="nucleotide sequence ID" value="NZ_JACJKY010000006.1"/>
</dbReference>
<keyword evidence="2" id="KW-0812">Transmembrane</keyword>
<sequence>MNANLLRITPEKTKANILLHALLSGMLPFLLGAATLLNTLSPFSIAFAAAVPVKMIFPAAIGAVSGIFVFQTDHTIFHIVAIVLFTIIRFVLERVLSNRFSVLAKCLCCFGISGLCLFFYALAANLTPFSISVLLIELILSTSCIPLFSAALQGITNTQQHQPLHDTEKIGICLLLVTLICSCAAIVLFGMNLGMMLCAVVILTMSARSGVAGGSIAGILCGAALCLCHSSFADFAVFLAIAAFLCGMFQNAGKFVQLLAFLACSVFSLFLMGASSTITFWVLSLFIGCAVYLLIPQRFFPQTYTTHFYTDTGDSVFRVRMKFLSNALGAMEDEFLEISEKFDQIDVNNITTVYESASNEVCKSCPHCLSCWDARFSEMLDAFHPLTQTLRQTGCVTPQTLPRYLTECCRQPDKLCTAINARYRTFRFKEGKSRSLKETRQLMTDGLEAIRSLLTQMEQGISSMVYVDKEKSETLRAALFEQSLEPQTVCVFENTSERLCAEVYFEQLPDCTLDTLAVIASEALDLSFDRPQICTAGHLHRLLFLEEAPFSISFEARQIACGESRICGDSVASFTDDAGNHCFLLSDGMGNGQRAAIDSLMTCSLLKKLLRAGFGTSASLRLLNGALRTKSSDESLATVDLLTVDPVSGQAQFFKAGAALSLLYRAKKMKEIKGTALPLGILQDAEISPHTEQLAPDDILILVSDGVTDTFPVDAICPLLNRYAEEGAAEIAFALCSAISTALKTPYDDITILVVKIEKNNAA</sequence>
<organism evidence="4 5">
    <name type="scientific">Merdimmobilis hominis</name>
    <dbReference type="NCBI Taxonomy" id="2897707"/>
    <lineage>
        <taxon>Bacteria</taxon>
        <taxon>Bacillati</taxon>
        <taxon>Bacillota</taxon>
        <taxon>Clostridia</taxon>
        <taxon>Eubacteriales</taxon>
        <taxon>Oscillospiraceae</taxon>
        <taxon>Merdimmobilis</taxon>
    </lineage>
</organism>
<accession>A0A939BDU3</accession>
<feature type="domain" description="PPM-type phosphatase" evidence="3">
    <location>
        <begin position="551"/>
        <end position="757"/>
    </location>
</feature>